<protein>
    <submittedName>
        <fullName evidence="3">Uncharacterized protein</fullName>
    </submittedName>
</protein>
<keyword evidence="1" id="KW-0175">Coiled coil</keyword>
<dbReference type="Proteomes" id="UP001337655">
    <property type="component" value="Unassembled WGS sequence"/>
</dbReference>
<feature type="coiled-coil region" evidence="1">
    <location>
        <begin position="54"/>
        <end position="102"/>
    </location>
</feature>
<evidence type="ECO:0000313" key="4">
    <source>
        <dbReference type="Proteomes" id="UP001337655"/>
    </source>
</evidence>
<dbReference type="RefSeq" id="XP_064661978.1">
    <property type="nucleotide sequence ID" value="XM_064799223.1"/>
</dbReference>
<feature type="region of interest" description="Disordered" evidence="2">
    <location>
        <begin position="1"/>
        <end position="30"/>
    </location>
</feature>
<evidence type="ECO:0000313" key="3">
    <source>
        <dbReference type="EMBL" id="KAK5173283.1"/>
    </source>
</evidence>
<comment type="caution">
    <text evidence="3">The sequence shown here is derived from an EMBL/GenBank/DDBJ whole genome shotgun (WGS) entry which is preliminary data.</text>
</comment>
<evidence type="ECO:0000256" key="1">
    <source>
        <dbReference type="SAM" id="Coils"/>
    </source>
</evidence>
<name>A0AAV9PI39_9PEZI</name>
<dbReference type="EMBL" id="JAVRRT010000003">
    <property type="protein sequence ID" value="KAK5173283.1"/>
    <property type="molecule type" value="Genomic_DNA"/>
</dbReference>
<proteinExistence type="predicted"/>
<reference evidence="3 4" key="1">
    <citation type="submission" date="2023-08" db="EMBL/GenBank/DDBJ databases">
        <title>Black Yeasts Isolated from many extreme environments.</title>
        <authorList>
            <person name="Coleine C."/>
            <person name="Stajich J.E."/>
            <person name="Selbmann L."/>
        </authorList>
    </citation>
    <scope>NUCLEOTIDE SEQUENCE [LARGE SCALE GENOMIC DNA]</scope>
    <source>
        <strain evidence="3 4">CCFEE 5935</strain>
    </source>
</reference>
<gene>
    <name evidence="3" type="ORF">LTR77_001964</name>
</gene>
<organism evidence="3 4">
    <name type="scientific">Saxophila tyrrhenica</name>
    <dbReference type="NCBI Taxonomy" id="1690608"/>
    <lineage>
        <taxon>Eukaryota</taxon>
        <taxon>Fungi</taxon>
        <taxon>Dikarya</taxon>
        <taxon>Ascomycota</taxon>
        <taxon>Pezizomycotina</taxon>
        <taxon>Dothideomycetes</taxon>
        <taxon>Dothideomycetidae</taxon>
        <taxon>Mycosphaerellales</taxon>
        <taxon>Extremaceae</taxon>
        <taxon>Saxophila</taxon>
    </lineage>
</organism>
<evidence type="ECO:0000256" key="2">
    <source>
        <dbReference type="SAM" id="MobiDB-lite"/>
    </source>
</evidence>
<dbReference type="AlphaFoldDB" id="A0AAV9PI39"/>
<dbReference type="GeneID" id="89923311"/>
<sequence length="108" mass="11897">MDRIERPTAEQVAAYGSQRRAAPPADTSSCDVNDAGSMLSYLDSLSVTVQSRDFNHLQLVIDELRAMIKKLEIQKHEQQVKIEQAAAAAEIAEAKLLSLQATVARWTS</sequence>
<keyword evidence="4" id="KW-1185">Reference proteome</keyword>
<accession>A0AAV9PI39</accession>